<evidence type="ECO:0000313" key="7">
    <source>
        <dbReference type="EMBL" id="CDW84877.1"/>
    </source>
</evidence>
<dbReference type="OMA" id="RICINHA"/>
<evidence type="ECO:0000256" key="2">
    <source>
        <dbReference type="ARBA" id="ARBA00022771"/>
    </source>
</evidence>
<evidence type="ECO:0000256" key="4">
    <source>
        <dbReference type="PROSITE-ProRule" id="PRU00175"/>
    </source>
</evidence>
<dbReference type="SUPFAM" id="SSF57850">
    <property type="entry name" value="RING/U-box"/>
    <property type="match status" value="1"/>
</dbReference>
<evidence type="ECO:0000256" key="1">
    <source>
        <dbReference type="ARBA" id="ARBA00022723"/>
    </source>
</evidence>
<dbReference type="InParanoid" id="A0A078AUI8"/>
<dbReference type="AlphaFoldDB" id="A0A078AUI8"/>
<dbReference type="PANTHER" id="PTHR45931:SF3">
    <property type="entry name" value="RING ZINC FINGER-CONTAINING PROTEIN"/>
    <property type="match status" value="1"/>
</dbReference>
<dbReference type="GO" id="GO:0005634">
    <property type="term" value="C:nucleus"/>
    <property type="evidence" value="ECO:0007669"/>
    <property type="project" value="TreeGrafter"/>
</dbReference>
<dbReference type="EMBL" id="CCKQ01013231">
    <property type="protein sequence ID" value="CDW84877.1"/>
    <property type="molecule type" value="Genomic_DNA"/>
</dbReference>
<dbReference type="OrthoDB" id="1302410at2759"/>
<dbReference type="InterPro" id="IPR013083">
    <property type="entry name" value="Znf_RING/FYVE/PHD"/>
</dbReference>
<sequence length="194" mass="23217">MHLCQINSLKEVQLIKEIKTKSEMQRICINHAKWRIKIYGHSNSGTYSNYYIEEIFINIIITIIISIKIIHIIIELISMQIFSIIFSTINIETDLYKEQPKLTQITDLDLKNNKKPVKEEIIHQLPDQKYKKNQEKIQFDDKEQQCSICMTDFEDGDDMKILMCFHKFHKECILDWFKEQNFCPICRINVNEQK</sequence>
<dbReference type="InterPro" id="IPR051834">
    <property type="entry name" value="RING_finger_E3_ligase"/>
</dbReference>
<dbReference type="Gene3D" id="3.30.40.10">
    <property type="entry name" value="Zinc/RING finger domain, C3HC4 (zinc finger)"/>
    <property type="match status" value="1"/>
</dbReference>
<dbReference type="FunFam" id="3.30.40.10:FF:000388">
    <property type="entry name" value="Putative RING zinc finger domain superfamily protein"/>
    <property type="match status" value="1"/>
</dbReference>
<dbReference type="PROSITE" id="PS50089">
    <property type="entry name" value="ZF_RING_2"/>
    <property type="match status" value="1"/>
</dbReference>
<keyword evidence="2 4" id="KW-0863">Zinc-finger</keyword>
<gene>
    <name evidence="7" type="primary">Contig10499.g11203</name>
    <name evidence="7" type="ORF">STYLEM_13946</name>
</gene>
<keyword evidence="1" id="KW-0479">Metal-binding</keyword>
<dbReference type="Pfam" id="PF13639">
    <property type="entry name" value="zf-RING_2"/>
    <property type="match status" value="1"/>
</dbReference>
<dbReference type="GO" id="GO:0008270">
    <property type="term" value="F:zinc ion binding"/>
    <property type="evidence" value="ECO:0007669"/>
    <property type="project" value="UniProtKB-KW"/>
</dbReference>
<keyword evidence="5" id="KW-1133">Transmembrane helix</keyword>
<accession>A0A078AUI8</accession>
<dbReference type="CDD" id="cd16454">
    <property type="entry name" value="RING-H2_PA-TM-RING"/>
    <property type="match status" value="1"/>
</dbReference>
<organism evidence="7 8">
    <name type="scientific">Stylonychia lemnae</name>
    <name type="common">Ciliate</name>
    <dbReference type="NCBI Taxonomy" id="5949"/>
    <lineage>
        <taxon>Eukaryota</taxon>
        <taxon>Sar</taxon>
        <taxon>Alveolata</taxon>
        <taxon>Ciliophora</taxon>
        <taxon>Intramacronucleata</taxon>
        <taxon>Spirotrichea</taxon>
        <taxon>Stichotrichia</taxon>
        <taxon>Sporadotrichida</taxon>
        <taxon>Oxytrichidae</taxon>
        <taxon>Stylonychinae</taxon>
        <taxon>Stylonychia</taxon>
    </lineage>
</organism>
<keyword evidence="3" id="KW-0862">Zinc</keyword>
<protein>
    <recommendedName>
        <fullName evidence="6">RING-type domain-containing protein</fullName>
    </recommendedName>
</protein>
<keyword evidence="5" id="KW-0812">Transmembrane</keyword>
<dbReference type="SMART" id="SM00184">
    <property type="entry name" value="RING"/>
    <property type="match status" value="1"/>
</dbReference>
<dbReference type="InterPro" id="IPR001841">
    <property type="entry name" value="Znf_RING"/>
</dbReference>
<reference evidence="7 8" key="1">
    <citation type="submission" date="2014-06" db="EMBL/GenBank/DDBJ databases">
        <authorList>
            <person name="Swart Estienne"/>
        </authorList>
    </citation>
    <scope>NUCLEOTIDE SEQUENCE [LARGE SCALE GENOMIC DNA]</scope>
    <source>
        <strain evidence="7 8">130c</strain>
    </source>
</reference>
<dbReference type="GO" id="GO:0006511">
    <property type="term" value="P:ubiquitin-dependent protein catabolic process"/>
    <property type="evidence" value="ECO:0007669"/>
    <property type="project" value="TreeGrafter"/>
</dbReference>
<feature type="transmembrane region" description="Helical" evidence="5">
    <location>
        <begin position="55"/>
        <end position="77"/>
    </location>
</feature>
<keyword evidence="5" id="KW-0472">Membrane</keyword>
<proteinExistence type="predicted"/>
<evidence type="ECO:0000256" key="3">
    <source>
        <dbReference type="ARBA" id="ARBA00022833"/>
    </source>
</evidence>
<feature type="domain" description="RING-type" evidence="6">
    <location>
        <begin position="146"/>
        <end position="187"/>
    </location>
</feature>
<dbReference type="Proteomes" id="UP000039865">
    <property type="component" value="Unassembled WGS sequence"/>
</dbReference>
<evidence type="ECO:0000259" key="6">
    <source>
        <dbReference type="PROSITE" id="PS50089"/>
    </source>
</evidence>
<name>A0A078AUI8_STYLE</name>
<evidence type="ECO:0000313" key="8">
    <source>
        <dbReference type="Proteomes" id="UP000039865"/>
    </source>
</evidence>
<evidence type="ECO:0000256" key="5">
    <source>
        <dbReference type="SAM" id="Phobius"/>
    </source>
</evidence>
<keyword evidence="8" id="KW-1185">Reference proteome</keyword>
<dbReference type="PANTHER" id="PTHR45931">
    <property type="entry name" value="SI:CH211-59O9.10"/>
    <property type="match status" value="1"/>
</dbReference>
<dbReference type="GO" id="GO:0061630">
    <property type="term" value="F:ubiquitin protein ligase activity"/>
    <property type="evidence" value="ECO:0007669"/>
    <property type="project" value="TreeGrafter"/>
</dbReference>